<reference evidence="1 2" key="1">
    <citation type="submission" date="2017-12" db="EMBL/GenBank/DDBJ databases">
        <title>Phylogenetic diversity of female urinary microbiome.</title>
        <authorList>
            <person name="Thomas-White K."/>
            <person name="Wolfe A.J."/>
        </authorList>
    </citation>
    <scope>NUCLEOTIDE SEQUENCE [LARGE SCALE GENOMIC DNA]</scope>
    <source>
        <strain evidence="1 2">UMB1298</strain>
    </source>
</reference>
<dbReference type="SUPFAM" id="SSF55961">
    <property type="entry name" value="Bet v1-like"/>
    <property type="match status" value="1"/>
</dbReference>
<evidence type="ECO:0000313" key="1">
    <source>
        <dbReference type="EMBL" id="PKZ41355.1"/>
    </source>
</evidence>
<dbReference type="AlphaFoldDB" id="A0A2I1P9Q5"/>
<accession>A0A2I1P9Q5</accession>
<proteinExistence type="predicted"/>
<organism evidence="1 2">
    <name type="scientific">Kytococcus schroeteri</name>
    <dbReference type="NCBI Taxonomy" id="138300"/>
    <lineage>
        <taxon>Bacteria</taxon>
        <taxon>Bacillati</taxon>
        <taxon>Actinomycetota</taxon>
        <taxon>Actinomycetes</taxon>
        <taxon>Micrococcales</taxon>
        <taxon>Kytococcaceae</taxon>
        <taxon>Kytococcus</taxon>
    </lineage>
</organism>
<comment type="caution">
    <text evidence="1">The sequence shown here is derived from an EMBL/GenBank/DDBJ whole genome shotgun (WGS) entry which is preliminary data.</text>
</comment>
<protein>
    <submittedName>
        <fullName evidence="1">Polyketide cyclase</fullName>
    </submittedName>
</protein>
<keyword evidence="2" id="KW-1185">Reference proteome</keyword>
<name>A0A2I1P9Q5_9MICO</name>
<dbReference type="EMBL" id="PKIZ01000014">
    <property type="protein sequence ID" value="PKZ41355.1"/>
    <property type="molecule type" value="Genomic_DNA"/>
</dbReference>
<dbReference type="Gene3D" id="3.30.530.20">
    <property type="match status" value="1"/>
</dbReference>
<dbReference type="OrthoDB" id="6624781at2"/>
<dbReference type="InterPro" id="IPR023393">
    <property type="entry name" value="START-like_dom_sf"/>
</dbReference>
<sequence>MNDKPTRISAQREIPASTAEVFDVLSLPENHVKLDGSGFVRSVGHGDRITEVGQVFTMNMEGDHMGGEYQTDNHVTGYNKNQSLAWKTAPAGTEPPGWEWVWTLEAQGPDSTLVTVSYDWSEVTDEALLQKVGFPLVPQEALEDSLEKLAAEVD</sequence>
<dbReference type="Proteomes" id="UP000234206">
    <property type="component" value="Unassembled WGS sequence"/>
</dbReference>
<dbReference type="RefSeq" id="WP_101849787.1">
    <property type="nucleotide sequence ID" value="NZ_JBHLVH010000006.1"/>
</dbReference>
<evidence type="ECO:0000313" key="2">
    <source>
        <dbReference type="Proteomes" id="UP000234206"/>
    </source>
</evidence>
<gene>
    <name evidence="1" type="ORF">CYJ76_08000</name>
</gene>
<dbReference type="CDD" id="cd07825">
    <property type="entry name" value="SRPBCC_7"/>
    <property type="match status" value="1"/>
</dbReference>